<dbReference type="EMBL" id="JBEAFC010000011">
    <property type="protein sequence ID" value="KAL1537169.1"/>
    <property type="molecule type" value="Genomic_DNA"/>
</dbReference>
<dbReference type="PROSITE" id="PS51767">
    <property type="entry name" value="PEPTIDASE_A1"/>
    <property type="match status" value="1"/>
</dbReference>
<dbReference type="PRINTS" id="PR00792">
    <property type="entry name" value="PEPSIN"/>
</dbReference>
<accession>A0ABD1FZA6</accession>
<dbReference type="SUPFAM" id="SSF50630">
    <property type="entry name" value="Acid proteases"/>
    <property type="match status" value="1"/>
</dbReference>
<feature type="chain" id="PRO_5044866348" evidence="8">
    <location>
        <begin position="23"/>
        <end position="453"/>
    </location>
</feature>
<keyword evidence="3 7" id="KW-0064">Aspartyl protease</keyword>
<gene>
    <name evidence="10" type="ORF">AAHA92_29713</name>
</gene>
<dbReference type="Proteomes" id="UP001567538">
    <property type="component" value="Unassembled WGS sequence"/>
</dbReference>
<dbReference type="GO" id="GO:0006508">
    <property type="term" value="P:proteolysis"/>
    <property type="evidence" value="ECO:0007669"/>
    <property type="project" value="UniProtKB-KW"/>
</dbReference>
<dbReference type="InterPro" id="IPR051708">
    <property type="entry name" value="Plant_Aspart_Prot_A1"/>
</dbReference>
<dbReference type="AlphaFoldDB" id="A0ABD1FZA6"/>
<evidence type="ECO:0000313" key="10">
    <source>
        <dbReference type="EMBL" id="KAL1537169.1"/>
    </source>
</evidence>
<dbReference type="InterPro" id="IPR001461">
    <property type="entry name" value="Aspartic_peptidase_A1"/>
</dbReference>
<evidence type="ECO:0000256" key="2">
    <source>
        <dbReference type="ARBA" id="ARBA00022670"/>
    </source>
</evidence>
<dbReference type="Pfam" id="PF14541">
    <property type="entry name" value="TAXi_C"/>
    <property type="match status" value="1"/>
</dbReference>
<proteinExistence type="inferred from homology"/>
<dbReference type="PROSITE" id="PS00141">
    <property type="entry name" value="ASP_PROTEASE"/>
    <property type="match status" value="1"/>
</dbReference>
<keyword evidence="11" id="KW-1185">Reference proteome</keyword>
<keyword evidence="2 7" id="KW-0645">Protease</keyword>
<keyword evidence="4 7" id="KW-0378">Hydrolase</keyword>
<reference evidence="10 11" key="1">
    <citation type="submission" date="2024-06" db="EMBL/GenBank/DDBJ databases">
        <title>A chromosome level genome sequence of Diviner's sage (Salvia divinorum).</title>
        <authorList>
            <person name="Ford S.A."/>
            <person name="Ro D.-K."/>
            <person name="Ness R.W."/>
            <person name="Phillips M.A."/>
        </authorList>
    </citation>
    <scope>NUCLEOTIDE SEQUENCE [LARGE SCALE GENOMIC DNA]</scope>
    <source>
        <strain evidence="10">SAF-2024a</strain>
        <tissue evidence="10">Leaf</tissue>
    </source>
</reference>
<dbReference type="CDD" id="cd05476">
    <property type="entry name" value="pepsin_A_like_plant"/>
    <property type="match status" value="1"/>
</dbReference>
<sequence length="453" mass="48930">MARCMPRLLLLIFFIIANSVNADAAGVKFELVHRRHLHPGGAPPLRQLVRSDTFRAQAMSRKASFKFNASGELPLHSAADYGVGQYLVKLKLGSPGQHVVLIPDTGSDLTWTKCRLNCSGDDCGRIKSDSHRSRVFRADRSSSFKTVPCSSTFCKNDLSDLFALSRCPSPLDPCYYEYSYLDGTVAQGVFANETVAFSLTNGRKARLSDVLVGCSETSSGSSLIGADGVMGLGYSSHSIAVHAAGMFGGKFSYCLVDQLSPKNVSSHLVFGSYEDANISVVRMRYTELVLGVVGTFYAVNVKGISVGGTMLDIPAKVWDFNRGGGAIVDSGSTLTALTKPAYDPVIAALRKSLSDFERVDEGDMGPLEYCFNSTGYDEKMVPRFVLHFADGARLEPPVKSYVIDAAPEVRCLGFTLAAASPDACVIGNIMQQNHLWEFDIGKRRLGFGPSSCV</sequence>
<feature type="domain" description="Peptidase A1" evidence="9">
    <location>
        <begin position="86"/>
        <end position="448"/>
    </location>
</feature>
<dbReference type="InterPro" id="IPR033121">
    <property type="entry name" value="PEPTIDASE_A1"/>
</dbReference>
<feature type="active site" evidence="6">
    <location>
        <position position="104"/>
    </location>
</feature>
<evidence type="ECO:0000313" key="11">
    <source>
        <dbReference type="Proteomes" id="UP001567538"/>
    </source>
</evidence>
<dbReference type="EC" id="3.4.23.25" evidence="10"/>
<organism evidence="10 11">
    <name type="scientific">Salvia divinorum</name>
    <name type="common">Maria pastora</name>
    <name type="synonym">Diviner's sage</name>
    <dbReference type="NCBI Taxonomy" id="28513"/>
    <lineage>
        <taxon>Eukaryota</taxon>
        <taxon>Viridiplantae</taxon>
        <taxon>Streptophyta</taxon>
        <taxon>Embryophyta</taxon>
        <taxon>Tracheophyta</taxon>
        <taxon>Spermatophyta</taxon>
        <taxon>Magnoliopsida</taxon>
        <taxon>eudicotyledons</taxon>
        <taxon>Gunneridae</taxon>
        <taxon>Pentapetalae</taxon>
        <taxon>asterids</taxon>
        <taxon>lamiids</taxon>
        <taxon>Lamiales</taxon>
        <taxon>Lamiaceae</taxon>
        <taxon>Nepetoideae</taxon>
        <taxon>Mentheae</taxon>
        <taxon>Salviinae</taxon>
        <taxon>Salvia</taxon>
        <taxon>Salvia subgen. Calosphace</taxon>
    </lineage>
</organism>
<evidence type="ECO:0000256" key="7">
    <source>
        <dbReference type="RuleBase" id="RU000454"/>
    </source>
</evidence>
<dbReference type="InterPro" id="IPR034161">
    <property type="entry name" value="Pepsin-like_plant"/>
</dbReference>
<evidence type="ECO:0000256" key="1">
    <source>
        <dbReference type="ARBA" id="ARBA00007447"/>
    </source>
</evidence>
<dbReference type="Pfam" id="PF14543">
    <property type="entry name" value="TAXi_N"/>
    <property type="match status" value="1"/>
</dbReference>
<dbReference type="InterPro" id="IPR032861">
    <property type="entry name" value="TAXi_N"/>
</dbReference>
<dbReference type="PANTHER" id="PTHR47967:SF69">
    <property type="entry name" value="ASPARTIC PROTEINASE NANA, CHLOROPLAST"/>
    <property type="match status" value="1"/>
</dbReference>
<dbReference type="InterPro" id="IPR021109">
    <property type="entry name" value="Peptidase_aspartic_dom_sf"/>
</dbReference>
<comment type="caution">
    <text evidence="10">The sequence shown here is derived from an EMBL/GenBank/DDBJ whole genome shotgun (WGS) entry which is preliminary data.</text>
</comment>
<protein>
    <submittedName>
        <fullName evidence="10">Saccharopepsin</fullName>
        <ecNumber evidence="10">3.4.23.25</ecNumber>
    </submittedName>
</protein>
<dbReference type="InterPro" id="IPR001969">
    <property type="entry name" value="Aspartic_peptidase_AS"/>
</dbReference>
<keyword evidence="8" id="KW-0732">Signal</keyword>
<dbReference type="FunFam" id="2.40.70.10:FF:000033">
    <property type="entry name" value="Aspartyl protease family protein"/>
    <property type="match status" value="1"/>
</dbReference>
<dbReference type="Gene3D" id="2.40.70.10">
    <property type="entry name" value="Acid Proteases"/>
    <property type="match status" value="2"/>
</dbReference>
<evidence type="ECO:0000256" key="8">
    <source>
        <dbReference type="SAM" id="SignalP"/>
    </source>
</evidence>
<dbReference type="PANTHER" id="PTHR47967">
    <property type="entry name" value="OS07G0603500 PROTEIN-RELATED"/>
    <property type="match status" value="1"/>
</dbReference>
<feature type="signal peptide" evidence="8">
    <location>
        <begin position="1"/>
        <end position="22"/>
    </location>
</feature>
<name>A0ABD1FZA6_SALDI</name>
<comment type="similarity">
    <text evidence="1 7">Belongs to the peptidase A1 family.</text>
</comment>
<evidence type="ECO:0000256" key="5">
    <source>
        <dbReference type="ARBA" id="ARBA00023180"/>
    </source>
</evidence>
<keyword evidence="5" id="KW-0325">Glycoprotein</keyword>
<dbReference type="GO" id="GO:0004190">
    <property type="term" value="F:aspartic-type endopeptidase activity"/>
    <property type="evidence" value="ECO:0007669"/>
    <property type="project" value="UniProtKB-KW"/>
</dbReference>
<evidence type="ECO:0000259" key="9">
    <source>
        <dbReference type="PROSITE" id="PS51767"/>
    </source>
</evidence>
<evidence type="ECO:0000256" key="3">
    <source>
        <dbReference type="ARBA" id="ARBA00022750"/>
    </source>
</evidence>
<dbReference type="InterPro" id="IPR032799">
    <property type="entry name" value="TAXi_C"/>
</dbReference>
<evidence type="ECO:0000256" key="4">
    <source>
        <dbReference type="ARBA" id="ARBA00022801"/>
    </source>
</evidence>
<feature type="active site" evidence="6">
    <location>
        <position position="329"/>
    </location>
</feature>
<evidence type="ECO:0000256" key="6">
    <source>
        <dbReference type="PIRSR" id="PIRSR601461-1"/>
    </source>
</evidence>